<dbReference type="InterPro" id="IPR017907">
    <property type="entry name" value="Znf_RING_CS"/>
</dbReference>
<dbReference type="PROSITE" id="PS00518">
    <property type="entry name" value="ZF_RING_1"/>
    <property type="match status" value="1"/>
</dbReference>
<organism evidence="4 5">
    <name type="scientific">Oedothorax gibbosus</name>
    <dbReference type="NCBI Taxonomy" id="931172"/>
    <lineage>
        <taxon>Eukaryota</taxon>
        <taxon>Metazoa</taxon>
        <taxon>Ecdysozoa</taxon>
        <taxon>Arthropoda</taxon>
        <taxon>Chelicerata</taxon>
        <taxon>Arachnida</taxon>
        <taxon>Araneae</taxon>
        <taxon>Araneomorphae</taxon>
        <taxon>Entelegynae</taxon>
        <taxon>Araneoidea</taxon>
        <taxon>Linyphiidae</taxon>
        <taxon>Erigoninae</taxon>
        <taxon>Oedothorax</taxon>
    </lineage>
</organism>
<keyword evidence="2" id="KW-0863">Zinc-finger</keyword>
<protein>
    <recommendedName>
        <fullName evidence="6">RING-type domain-containing protein</fullName>
    </recommendedName>
</protein>
<dbReference type="SUPFAM" id="SSF57850">
    <property type="entry name" value="RING/U-box"/>
    <property type="match status" value="1"/>
</dbReference>
<dbReference type="Proteomes" id="UP000827092">
    <property type="component" value="Unassembled WGS sequence"/>
</dbReference>
<dbReference type="Gene3D" id="3.30.40.10">
    <property type="entry name" value="Zinc/RING finger domain, C3HC4 (zinc finger)"/>
    <property type="match status" value="1"/>
</dbReference>
<name>A0AAV6VFI0_9ARAC</name>
<keyword evidence="5" id="KW-1185">Reference proteome</keyword>
<evidence type="ECO:0000256" key="3">
    <source>
        <dbReference type="ARBA" id="ARBA00022833"/>
    </source>
</evidence>
<comment type="caution">
    <text evidence="4">The sequence shown here is derived from an EMBL/GenBank/DDBJ whole genome shotgun (WGS) entry which is preliminary data.</text>
</comment>
<evidence type="ECO:0000313" key="5">
    <source>
        <dbReference type="Proteomes" id="UP000827092"/>
    </source>
</evidence>
<proteinExistence type="predicted"/>
<keyword evidence="1" id="KW-0479">Metal-binding</keyword>
<evidence type="ECO:0000313" key="4">
    <source>
        <dbReference type="EMBL" id="KAG8194796.1"/>
    </source>
</evidence>
<accession>A0AAV6VFI0</accession>
<dbReference type="GO" id="GO:0008270">
    <property type="term" value="F:zinc ion binding"/>
    <property type="evidence" value="ECO:0007669"/>
    <property type="project" value="UniProtKB-KW"/>
</dbReference>
<dbReference type="EMBL" id="JAFNEN010000098">
    <property type="protein sequence ID" value="KAG8194796.1"/>
    <property type="molecule type" value="Genomic_DNA"/>
</dbReference>
<evidence type="ECO:0000256" key="1">
    <source>
        <dbReference type="ARBA" id="ARBA00022723"/>
    </source>
</evidence>
<evidence type="ECO:0008006" key="6">
    <source>
        <dbReference type="Google" id="ProtNLM"/>
    </source>
</evidence>
<gene>
    <name evidence="4" type="ORF">JTE90_017237</name>
</gene>
<sequence length="131" mass="15084">MKYGVEWGFTTLSTFAIETVQRDNQQQSNLEELPERNSRGQLNLGGLLEIDNQQQPDLQRQEAIGLSIERTRYRRGPIRFKLPTEEIPEAELDDTKCAICLKSARVYKLNKKPVAKTHCGHFFCIPCIYQA</sequence>
<reference evidence="4 5" key="1">
    <citation type="journal article" date="2022" name="Nat. Ecol. Evol.">
        <title>A masculinizing supergene underlies an exaggerated male reproductive morph in a spider.</title>
        <authorList>
            <person name="Hendrickx F."/>
            <person name="De Corte Z."/>
            <person name="Sonet G."/>
            <person name="Van Belleghem S.M."/>
            <person name="Kostlbacher S."/>
            <person name="Vangestel C."/>
        </authorList>
    </citation>
    <scope>NUCLEOTIDE SEQUENCE [LARGE SCALE GENOMIC DNA]</scope>
    <source>
        <strain evidence="4">W744_W776</strain>
    </source>
</reference>
<dbReference type="AlphaFoldDB" id="A0AAV6VFI0"/>
<evidence type="ECO:0000256" key="2">
    <source>
        <dbReference type="ARBA" id="ARBA00022771"/>
    </source>
</evidence>
<keyword evidence="3" id="KW-0862">Zinc</keyword>
<dbReference type="InterPro" id="IPR013083">
    <property type="entry name" value="Znf_RING/FYVE/PHD"/>
</dbReference>